<dbReference type="AlphaFoldDB" id="A0A5K3FCL3"/>
<name>A0A5K3FCL3_MESCO</name>
<proteinExistence type="predicted"/>
<feature type="region of interest" description="Disordered" evidence="1">
    <location>
        <begin position="34"/>
        <end position="78"/>
    </location>
</feature>
<organism evidence="2">
    <name type="scientific">Mesocestoides corti</name>
    <name type="common">Flatworm</name>
    <dbReference type="NCBI Taxonomy" id="53468"/>
    <lineage>
        <taxon>Eukaryota</taxon>
        <taxon>Metazoa</taxon>
        <taxon>Spiralia</taxon>
        <taxon>Lophotrochozoa</taxon>
        <taxon>Platyhelminthes</taxon>
        <taxon>Cestoda</taxon>
        <taxon>Eucestoda</taxon>
        <taxon>Cyclophyllidea</taxon>
        <taxon>Mesocestoididae</taxon>
        <taxon>Mesocestoides</taxon>
    </lineage>
</organism>
<sequence length="78" mass="8094">MPGLVVIRCQSWQKNLAPTKAICSEPSNALTTCSVVMSPTPPPHSPPPPTPLPPPTPPPPPLPPFPSSSTTFSLALCS</sequence>
<protein>
    <submittedName>
        <fullName evidence="2">SRCR domain-containing protein</fullName>
    </submittedName>
</protein>
<feature type="compositionally biased region" description="Pro residues" evidence="1">
    <location>
        <begin position="39"/>
        <end position="66"/>
    </location>
</feature>
<feature type="compositionally biased region" description="Low complexity" evidence="1">
    <location>
        <begin position="67"/>
        <end position="78"/>
    </location>
</feature>
<dbReference type="WBParaSite" id="MCU_007080-RA">
    <property type="protein sequence ID" value="MCU_007080-RA"/>
    <property type="gene ID" value="MCU_007080"/>
</dbReference>
<evidence type="ECO:0000256" key="1">
    <source>
        <dbReference type="SAM" id="MobiDB-lite"/>
    </source>
</evidence>
<reference evidence="2" key="1">
    <citation type="submission" date="2019-11" db="UniProtKB">
        <authorList>
            <consortium name="WormBaseParasite"/>
        </authorList>
    </citation>
    <scope>IDENTIFICATION</scope>
</reference>
<evidence type="ECO:0000313" key="2">
    <source>
        <dbReference type="WBParaSite" id="MCU_007080-RA"/>
    </source>
</evidence>
<accession>A0A5K3FCL3</accession>